<evidence type="ECO:0000313" key="2">
    <source>
        <dbReference type="Proteomes" id="UP000321578"/>
    </source>
</evidence>
<reference evidence="1 2" key="1">
    <citation type="submission" date="2019-08" db="EMBL/GenBank/DDBJ databases">
        <title>Genomes of Subsaximicrobium wynnwilliamsii strains.</title>
        <authorList>
            <person name="Bowman J.P."/>
        </authorList>
    </citation>
    <scope>NUCLEOTIDE SEQUENCE [LARGE SCALE GENOMIC DNA]</scope>
    <source>
        <strain evidence="1 2">2-80-2</strain>
    </source>
</reference>
<dbReference type="Pfam" id="PF07366">
    <property type="entry name" value="SnoaL"/>
    <property type="match status" value="1"/>
</dbReference>
<dbReference type="PANTHER" id="PTHR38436">
    <property type="entry name" value="POLYKETIDE CYCLASE SNOAL-LIKE DOMAIN"/>
    <property type="match status" value="1"/>
</dbReference>
<comment type="caution">
    <text evidence="1">The sequence shown here is derived from an EMBL/GenBank/DDBJ whole genome shotgun (WGS) entry which is preliminary data.</text>
</comment>
<keyword evidence="2" id="KW-1185">Reference proteome</keyword>
<dbReference type="PANTHER" id="PTHR38436:SF1">
    <property type="entry name" value="ESTER CYCLASE"/>
    <property type="match status" value="1"/>
</dbReference>
<dbReference type="SUPFAM" id="SSF54427">
    <property type="entry name" value="NTF2-like"/>
    <property type="match status" value="2"/>
</dbReference>
<dbReference type="OrthoDB" id="824753at2"/>
<dbReference type="RefSeq" id="WP_147088034.1">
    <property type="nucleotide sequence ID" value="NZ_VORM01000021.1"/>
</dbReference>
<protein>
    <submittedName>
        <fullName evidence="1">Nuclear transport factor 2 family protein</fullName>
    </submittedName>
</protein>
<dbReference type="InterPro" id="IPR009959">
    <property type="entry name" value="Cyclase_SnoaL-like"/>
</dbReference>
<dbReference type="InterPro" id="IPR032710">
    <property type="entry name" value="NTF2-like_dom_sf"/>
</dbReference>
<dbReference type="PROSITE" id="PS51257">
    <property type="entry name" value="PROKAR_LIPOPROTEIN"/>
    <property type="match status" value="1"/>
</dbReference>
<gene>
    <name evidence="1" type="ORF">ESY86_17570</name>
</gene>
<dbReference type="Gene3D" id="3.10.450.50">
    <property type="match status" value="2"/>
</dbReference>
<accession>A0A5C6ZDJ9</accession>
<evidence type="ECO:0000313" key="1">
    <source>
        <dbReference type="EMBL" id="TXD87243.1"/>
    </source>
</evidence>
<dbReference type="AlphaFoldDB" id="A0A5C6ZDJ9"/>
<dbReference type="GO" id="GO:0030638">
    <property type="term" value="P:polyketide metabolic process"/>
    <property type="evidence" value="ECO:0007669"/>
    <property type="project" value="InterPro"/>
</dbReference>
<sequence>MKKLILLGLAIVLFTACDKQDKRYTQQSPEIETVKKFLDDYNNKVYDTSIYADSSKSFFNASKDEFMSPSETVAMHKQNDELYSKRGFTNEDPEYEMVVTDDGETWVNCWLDWKGTLAANNKEFEMPVHLTYRFVDGKIVREVAMFDPSKIVLEVQAIEAEKNMSVDEKTILAAANTAIKAWNTNDKELMSSFMTPDISRLTDGVKTQSGTKEYGEMMDSFHSAFTGFTVTMNNIDIKNNKAYISWTISGKNTSTYMGNPATNKELSLPGFSVWTFNGDGKAVEEHAYTDNLAMLQQLGYSDPAPPK</sequence>
<dbReference type="Proteomes" id="UP000321578">
    <property type="component" value="Unassembled WGS sequence"/>
</dbReference>
<organism evidence="1 2">
    <name type="scientific">Subsaximicrobium wynnwilliamsii</name>
    <dbReference type="NCBI Taxonomy" id="291179"/>
    <lineage>
        <taxon>Bacteria</taxon>
        <taxon>Pseudomonadati</taxon>
        <taxon>Bacteroidota</taxon>
        <taxon>Flavobacteriia</taxon>
        <taxon>Flavobacteriales</taxon>
        <taxon>Flavobacteriaceae</taxon>
        <taxon>Subsaximicrobium</taxon>
    </lineage>
</organism>
<proteinExistence type="predicted"/>
<name>A0A5C6ZDJ9_9FLAO</name>
<dbReference type="EMBL" id="VORO01000027">
    <property type="protein sequence ID" value="TXD87243.1"/>
    <property type="molecule type" value="Genomic_DNA"/>
</dbReference>